<feature type="non-terminal residue" evidence="4">
    <location>
        <position position="345"/>
    </location>
</feature>
<proteinExistence type="predicted"/>
<dbReference type="InterPro" id="IPR011333">
    <property type="entry name" value="SKP1/BTB/POZ_sf"/>
</dbReference>
<evidence type="ECO:0000313" key="5">
    <source>
        <dbReference type="EnsemblMetazoa" id="CapteP23415"/>
    </source>
</evidence>
<dbReference type="EnsemblMetazoa" id="CapteT23415">
    <property type="protein sequence ID" value="CapteP23415"/>
    <property type="gene ID" value="CapteG23415"/>
</dbReference>
<keyword evidence="6" id="KW-1185">Reference proteome</keyword>
<evidence type="ECO:0000256" key="2">
    <source>
        <dbReference type="ARBA" id="ARBA00022737"/>
    </source>
</evidence>
<dbReference type="HOGENOM" id="CLU_004253_14_0_1"/>
<evidence type="ECO:0000313" key="6">
    <source>
        <dbReference type="Proteomes" id="UP000014760"/>
    </source>
</evidence>
<name>R7VA81_CAPTE</name>
<evidence type="ECO:0000256" key="1">
    <source>
        <dbReference type="ARBA" id="ARBA00022441"/>
    </source>
</evidence>
<feature type="domain" description="BTB" evidence="3">
    <location>
        <begin position="8"/>
        <end position="75"/>
    </location>
</feature>
<dbReference type="STRING" id="283909.R7VA81"/>
<organism evidence="4">
    <name type="scientific">Capitella teleta</name>
    <name type="common">Polychaete worm</name>
    <dbReference type="NCBI Taxonomy" id="283909"/>
    <lineage>
        <taxon>Eukaryota</taxon>
        <taxon>Metazoa</taxon>
        <taxon>Spiralia</taxon>
        <taxon>Lophotrochozoa</taxon>
        <taxon>Annelida</taxon>
        <taxon>Polychaeta</taxon>
        <taxon>Sedentaria</taxon>
        <taxon>Scolecida</taxon>
        <taxon>Capitellidae</taxon>
        <taxon>Capitella</taxon>
    </lineage>
</organism>
<evidence type="ECO:0000313" key="4">
    <source>
        <dbReference type="EMBL" id="ELU15524.1"/>
    </source>
</evidence>
<keyword evidence="2" id="KW-0677">Repeat</keyword>
<dbReference type="SMART" id="SM00875">
    <property type="entry name" value="BACK"/>
    <property type="match status" value="1"/>
</dbReference>
<dbReference type="InterPro" id="IPR000210">
    <property type="entry name" value="BTB/POZ_dom"/>
</dbReference>
<dbReference type="EMBL" id="AMQN01018000">
    <property type="status" value="NOT_ANNOTATED_CDS"/>
    <property type="molecule type" value="Genomic_DNA"/>
</dbReference>
<dbReference type="Proteomes" id="UP000014760">
    <property type="component" value="Unassembled WGS sequence"/>
</dbReference>
<dbReference type="Gene3D" id="3.30.710.10">
    <property type="entry name" value="Potassium Channel Kv1.1, Chain A"/>
    <property type="match status" value="1"/>
</dbReference>
<accession>R7VA81</accession>
<sequence>MREAGELVDINLVFGDHIISCHKVILAGRCDYFHRMFLTNMLEGDSTEVVMKEINARTGILLVRYLYTGQIEITTDNAQDLLSACEMLLLGALKQDVEEFLCIHIESNNCVSIMNLASLHDMKTLLGNAKKFLHEHMKEVVETYEIRLLQEADLLEVLGETLSQEDNFCFIQKWVKSADERAERFDDLLQHVSLYKCSKEFICDTVMEERLMISLNGMKLIQQAMRTPKQINPTGSQSLVVGDVRFIVSGGLLNGVCKSDCHSYDAQSGQWTTLPPMSIARRAHSSIYYNKCLYIVGGHDDHNYLDSVEKLDMRNLQWSRLLCLPHSAVYINLAIASNNIFAVGG</sequence>
<dbReference type="Pfam" id="PF01344">
    <property type="entry name" value="Kelch_1"/>
    <property type="match status" value="1"/>
</dbReference>
<dbReference type="OrthoDB" id="6482909at2759"/>
<reference evidence="4 6" key="2">
    <citation type="journal article" date="2013" name="Nature">
        <title>Insights into bilaterian evolution from three spiralian genomes.</title>
        <authorList>
            <person name="Simakov O."/>
            <person name="Marletaz F."/>
            <person name="Cho S.J."/>
            <person name="Edsinger-Gonzales E."/>
            <person name="Havlak P."/>
            <person name="Hellsten U."/>
            <person name="Kuo D.H."/>
            <person name="Larsson T."/>
            <person name="Lv J."/>
            <person name="Arendt D."/>
            <person name="Savage R."/>
            <person name="Osoegawa K."/>
            <person name="de Jong P."/>
            <person name="Grimwood J."/>
            <person name="Chapman J.A."/>
            <person name="Shapiro H."/>
            <person name="Aerts A."/>
            <person name="Otillar R.P."/>
            <person name="Terry A.Y."/>
            <person name="Boore J.L."/>
            <person name="Grigoriev I.V."/>
            <person name="Lindberg D.R."/>
            <person name="Seaver E.C."/>
            <person name="Weisblat D.A."/>
            <person name="Putnam N.H."/>
            <person name="Rokhsar D.S."/>
        </authorList>
    </citation>
    <scope>NUCLEOTIDE SEQUENCE</scope>
    <source>
        <strain evidence="4 6">I ESC-2004</strain>
    </source>
</reference>
<keyword evidence="1" id="KW-0880">Kelch repeat</keyword>
<dbReference type="AlphaFoldDB" id="R7VA81"/>
<dbReference type="SUPFAM" id="SSF54695">
    <property type="entry name" value="POZ domain"/>
    <property type="match status" value="1"/>
</dbReference>
<dbReference type="PANTHER" id="PTHR24412">
    <property type="entry name" value="KELCH PROTEIN"/>
    <property type="match status" value="1"/>
</dbReference>
<dbReference type="Gene3D" id="1.25.40.420">
    <property type="match status" value="1"/>
</dbReference>
<dbReference type="InterPro" id="IPR011705">
    <property type="entry name" value="BACK"/>
</dbReference>
<dbReference type="PROSITE" id="PS50097">
    <property type="entry name" value="BTB"/>
    <property type="match status" value="1"/>
</dbReference>
<dbReference type="InterPro" id="IPR015915">
    <property type="entry name" value="Kelch-typ_b-propeller"/>
</dbReference>
<reference evidence="6" key="1">
    <citation type="submission" date="2012-12" db="EMBL/GenBank/DDBJ databases">
        <authorList>
            <person name="Hellsten U."/>
            <person name="Grimwood J."/>
            <person name="Chapman J.A."/>
            <person name="Shapiro H."/>
            <person name="Aerts A."/>
            <person name="Otillar R.P."/>
            <person name="Terry A.Y."/>
            <person name="Boore J.L."/>
            <person name="Simakov O."/>
            <person name="Marletaz F."/>
            <person name="Cho S.-J."/>
            <person name="Edsinger-Gonzales E."/>
            <person name="Havlak P."/>
            <person name="Kuo D.-H."/>
            <person name="Larsson T."/>
            <person name="Lv J."/>
            <person name="Arendt D."/>
            <person name="Savage R."/>
            <person name="Osoegawa K."/>
            <person name="de Jong P."/>
            <person name="Lindberg D.R."/>
            <person name="Seaver E.C."/>
            <person name="Weisblat D.A."/>
            <person name="Putnam N.H."/>
            <person name="Grigoriev I.V."/>
            <person name="Rokhsar D.S."/>
        </authorList>
    </citation>
    <scope>NUCLEOTIDE SEQUENCE</scope>
    <source>
        <strain evidence="6">I ESC-2004</strain>
    </source>
</reference>
<reference evidence="5" key="3">
    <citation type="submission" date="2015-06" db="UniProtKB">
        <authorList>
            <consortium name="EnsemblMetazoa"/>
        </authorList>
    </citation>
    <scope>IDENTIFICATION</scope>
</reference>
<dbReference type="OMA" id="CHIFRDE"/>
<dbReference type="EMBL" id="KB293758">
    <property type="protein sequence ID" value="ELU15524.1"/>
    <property type="molecule type" value="Genomic_DNA"/>
</dbReference>
<dbReference type="InterPro" id="IPR006652">
    <property type="entry name" value="Kelch_1"/>
</dbReference>
<evidence type="ECO:0000259" key="3">
    <source>
        <dbReference type="PROSITE" id="PS50097"/>
    </source>
</evidence>
<dbReference type="PANTHER" id="PTHR24412:SF489">
    <property type="entry name" value="RING FINGER DOMAIN AND KELCH REPEAT-CONTAINING PROTEIN DDB_G0271372"/>
    <property type="match status" value="1"/>
</dbReference>
<protein>
    <recommendedName>
        <fullName evidence="3">BTB domain-containing protein</fullName>
    </recommendedName>
</protein>
<dbReference type="Pfam" id="PF00651">
    <property type="entry name" value="BTB"/>
    <property type="match status" value="1"/>
</dbReference>
<dbReference type="SUPFAM" id="SSF117281">
    <property type="entry name" value="Kelch motif"/>
    <property type="match status" value="1"/>
</dbReference>
<dbReference type="Gene3D" id="2.120.10.80">
    <property type="entry name" value="Kelch-type beta propeller"/>
    <property type="match status" value="1"/>
</dbReference>
<dbReference type="CDD" id="cd18186">
    <property type="entry name" value="BTB_POZ_ZBTB_KLHL-like"/>
    <property type="match status" value="1"/>
</dbReference>
<dbReference type="SMART" id="SM00612">
    <property type="entry name" value="Kelch"/>
    <property type="match status" value="2"/>
</dbReference>
<dbReference type="SMART" id="SM00225">
    <property type="entry name" value="BTB"/>
    <property type="match status" value="1"/>
</dbReference>
<gene>
    <name evidence="4" type="ORF">CAPTEDRAFT_23415</name>
</gene>
<dbReference type="Pfam" id="PF07707">
    <property type="entry name" value="BACK"/>
    <property type="match status" value="1"/>
</dbReference>